<feature type="region of interest" description="Disordered" evidence="2">
    <location>
        <begin position="325"/>
        <end position="377"/>
    </location>
</feature>
<dbReference type="Pfam" id="PF12796">
    <property type="entry name" value="Ank_2"/>
    <property type="match status" value="1"/>
</dbReference>
<feature type="transmembrane region" description="Helical" evidence="3">
    <location>
        <begin position="394"/>
        <end position="420"/>
    </location>
</feature>
<evidence type="ECO:0000313" key="5">
    <source>
        <dbReference type="EMBL" id="ERN01526.1"/>
    </source>
</evidence>
<keyword evidence="6" id="KW-1185">Reference proteome</keyword>
<dbReference type="OrthoDB" id="1868897at2759"/>
<keyword evidence="3" id="KW-0472">Membrane</keyword>
<evidence type="ECO:0000259" key="4">
    <source>
        <dbReference type="Pfam" id="PF13962"/>
    </source>
</evidence>
<evidence type="ECO:0000313" key="6">
    <source>
        <dbReference type="Proteomes" id="UP000017836"/>
    </source>
</evidence>
<dbReference type="Gramene" id="ERN01526">
    <property type="protein sequence ID" value="ERN01526"/>
    <property type="gene ID" value="AMTR_s00002p00270930"/>
</dbReference>
<dbReference type="Proteomes" id="UP000017836">
    <property type="component" value="Unassembled WGS sequence"/>
</dbReference>
<keyword evidence="3" id="KW-1133">Transmembrane helix</keyword>
<dbReference type="SMART" id="SM00248">
    <property type="entry name" value="ANK"/>
    <property type="match status" value="6"/>
</dbReference>
<dbReference type="PANTHER" id="PTHR24177:SF292">
    <property type="entry name" value="ANKYRIN REPEAT FAMILY PROTEIN-RELATED"/>
    <property type="match status" value="1"/>
</dbReference>
<feature type="transmembrane region" description="Helical" evidence="3">
    <location>
        <begin position="760"/>
        <end position="783"/>
    </location>
</feature>
<dbReference type="InterPro" id="IPR002110">
    <property type="entry name" value="Ankyrin_rpt"/>
</dbReference>
<dbReference type="eggNOG" id="KOG0504">
    <property type="taxonomic scope" value="Eukaryota"/>
</dbReference>
<reference evidence="6" key="1">
    <citation type="journal article" date="2013" name="Science">
        <title>The Amborella genome and the evolution of flowering plants.</title>
        <authorList>
            <consortium name="Amborella Genome Project"/>
        </authorList>
    </citation>
    <scope>NUCLEOTIDE SEQUENCE [LARGE SCALE GENOMIC DNA]</scope>
</reference>
<dbReference type="InterPro" id="IPR026961">
    <property type="entry name" value="PGG_dom"/>
</dbReference>
<dbReference type="Pfam" id="PF13962">
    <property type="entry name" value="PGG"/>
    <property type="match status" value="1"/>
</dbReference>
<gene>
    <name evidence="5" type="ORF">AMTR_s00002p00270930</name>
</gene>
<organism evidence="5 6">
    <name type="scientific">Amborella trichopoda</name>
    <dbReference type="NCBI Taxonomy" id="13333"/>
    <lineage>
        <taxon>Eukaryota</taxon>
        <taxon>Viridiplantae</taxon>
        <taxon>Streptophyta</taxon>
        <taxon>Embryophyta</taxon>
        <taxon>Tracheophyta</taxon>
        <taxon>Spermatophyta</taxon>
        <taxon>Magnoliopsida</taxon>
        <taxon>Amborellales</taxon>
        <taxon>Amborellaceae</taxon>
        <taxon>Amborella</taxon>
    </lineage>
</organism>
<feature type="transmembrane region" description="Helical" evidence="3">
    <location>
        <begin position="721"/>
        <end position="740"/>
    </location>
</feature>
<feature type="compositionally biased region" description="Polar residues" evidence="2">
    <location>
        <begin position="468"/>
        <end position="491"/>
    </location>
</feature>
<feature type="compositionally biased region" description="Polar residues" evidence="2">
    <location>
        <begin position="331"/>
        <end position="359"/>
    </location>
</feature>
<keyword evidence="3" id="KW-0812">Transmembrane</keyword>
<feature type="repeat" description="ANK" evidence="1">
    <location>
        <begin position="75"/>
        <end position="98"/>
    </location>
</feature>
<dbReference type="HOGENOM" id="CLU_016885_2_1_1"/>
<keyword evidence="1" id="KW-0040">ANK repeat</keyword>
<dbReference type="GO" id="GO:0016020">
    <property type="term" value="C:membrane"/>
    <property type="evidence" value="ECO:0000318"/>
    <property type="project" value="GO_Central"/>
</dbReference>
<dbReference type="PROSITE" id="PS50297">
    <property type="entry name" value="ANK_REP_REGION"/>
    <property type="match status" value="1"/>
</dbReference>
<feature type="region of interest" description="Disordered" evidence="2">
    <location>
        <begin position="448"/>
        <end position="493"/>
    </location>
</feature>
<dbReference type="STRING" id="13333.W1P1S8"/>
<feature type="transmembrane region" description="Helical" evidence="3">
    <location>
        <begin position="804"/>
        <end position="827"/>
    </location>
</feature>
<evidence type="ECO:0000256" key="2">
    <source>
        <dbReference type="SAM" id="MobiDB-lite"/>
    </source>
</evidence>
<dbReference type="PANTHER" id="PTHR24177">
    <property type="entry name" value="CASKIN"/>
    <property type="match status" value="1"/>
</dbReference>
<evidence type="ECO:0000256" key="1">
    <source>
        <dbReference type="PROSITE-ProRule" id="PRU00023"/>
    </source>
</evidence>
<sequence>MNPNSKPSEVYNAVVKGDWNKVVDIYQDTLMAESYVNTVNRDTILHVAAQTGQTEMVEKLMPMVPKEDLSKTNEQGNTPLHEAAIRGSVGVCRALVKRYKGEMLQNPLTMRNNLKSEKDETSQNPLTMRNKLGETPLFLAAEHGHEKAFKYLVYQVPALFEDGGDRSALRRDDGHNVLHSAIEQESFSLALDIINNFSYLAEYRNEKGLTPLEILTRMPSAFKSGCRIRVFERLLYRFISVQLASPKVWKPLKDGKHAGKDQGEEYEEFDEYWQRNVSSKFPSNYGAVLGLSRMVCKSMGYFFGTKEGIIKPIVEKIKAWKRRNDGDIESQKTMTRGKNQNISGEAQATQPSSQSQNENVAVDAPAASQSQNNGASFMKSAGVKKSLRPRYPRIYNTLLMIVHLLVTSFTVVLGLGYLTIRSLKEKKKKHKLAKVLVKALAAEIDLQEKPGGTVGGQGDGTRPESEKSSTAPPFLSSSVPPTGSATISQQPPVIPFPKPSQQASVIPFPKPNGSGGIDDKNDSDGTNYVALFGNKAIGSGYCGFYGIAPVGTGVGEKPKASTTQTSMGSKLLQEATKNGILEVVKVVLHEAPDSFAFRNEGGKNVIHLAVEYRQPLVFKYIADSGLPWASARRERDAEDNTLLHLAAKLPEQTYEHSVVQGAALHMQWELQWYELVRKYVPVHFSMMANKDNRTPIELLRSSHRNLVKQGSEWLTKTAESCSLVAGLISTVCFAAGFTLPGGTNQESGEPVLMGSRPFTIFVATDLLALAFSVTALIMFLAILTSRFQESDFHLRLPRRLLVGLTSLFISITAMLVAFSSGLIPLLHGHLKNLKLSIILVPSFPIAIFALDQLPLYLDLLEYNLADLPQLSYKDDIL</sequence>
<dbReference type="InterPro" id="IPR036770">
    <property type="entry name" value="Ankyrin_rpt-contain_sf"/>
</dbReference>
<dbReference type="SUPFAM" id="SSF48403">
    <property type="entry name" value="Ankyrin repeat"/>
    <property type="match status" value="2"/>
</dbReference>
<feature type="transmembrane region" description="Helical" evidence="3">
    <location>
        <begin position="833"/>
        <end position="850"/>
    </location>
</feature>
<dbReference type="PROSITE" id="PS50088">
    <property type="entry name" value="ANK_REPEAT"/>
    <property type="match status" value="1"/>
</dbReference>
<name>W1P1S8_AMBTC</name>
<dbReference type="Pfam" id="PF00023">
    <property type="entry name" value="Ank"/>
    <property type="match status" value="1"/>
</dbReference>
<feature type="domain" description="PGG" evidence="4">
    <location>
        <begin position="712"/>
        <end position="822"/>
    </location>
</feature>
<dbReference type="OMA" id="FNETHED"/>
<accession>W1P1S8</accession>
<proteinExistence type="predicted"/>
<dbReference type="Gene3D" id="1.25.40.20">
    <property type="entry name" value="Ankyrin repeat-containing domain"/>
    <property type="match status" value="2"/>
</dbReference>
<dbReference type="EMBL" id="KI394767">
    <property type="protein sequence ID" value="ERN01526.1"/>
    <property type="molecule type" value="Genomic_DNA"/>
</dbReference>
<dbReference type="AlphaFoldDB" id="W1P1S8"/>
<evidence type="ECO:0000256" key="3">
    <source>
        <dbReference type="SAM" id="Phobius"/>
    </source>
</evidence>
<protein>
    <recommendedName>
        <fullName evidence="4">PGG domain-containing protein</fullName>
    </recommendedName>
</protein>